<evidence type="ECO:0000313" key="1">
    <source>
        <dbReference type="EMBL" id="AKQ45327.1"/>
    </source>
</evidence>
<sequence>MSSSENDFCKVSLDNSRQVATLFWKREVKLLEFQDGCRQLASLFINHNISRCLIESTNRGSLSMEAEDWLNTLRSSVALQANHLQVALVMSDERYQNLIYDYSLSHTQPLDLPIHFNYFTCIEDAMDWLLHEQPSQATA</sequence>
<proteinExistence type="predicted"/>
<accession>A0A0H4VN86</accession>
<keyword evidence="2" id="KW-1185">Reference proteome</keyword>
<dbReference type="KEGG" id="ruf:TH63_06240"/>
<evidence type="ECO:0008006" key="3">
    <source>
        <dbReference type="Google" id="ProtNLM"/>
    </source>
</evidence>
<evidence type="ECO:0000313" key="2">
    <source>
        <dbReference type="Proteomes" id="UP000036458"/>
    </source>
</evidence>
<gene>
    <name evidence="1" type="ORF">TH63_06240</name>
</gene>
<dbReference type="Proteomes" id="UP000036458">
    <property type="component" value="Chromosome"/>
</dbReference>
<protein>
    <recommendedName>
        <fullName evidence="3">STAS/SEC14 domain-containing protein</fullName>
    </recommendedName>
</protein>
<organism evidence="1 2">
    <name type="scientific">Rufibacter radiotolerans</name>
    <dbReference type="NCBI Taxonomy" id="1379910"/>
    <lineage>
        <taxon>Bacteria</taxon>
        <taxon>Pseudomonadati</taxon>
        <taxon>Bacteroidota</taxon>
        <taxon>Cytophagia</taxon>
        <taxon>Cytophagales</taxon>
        <taxon>Hymenobacteraceae</taxon>
        <taxon>Rufibacter</taxon>
    </lineage>
</organism>
<dbReference type="AlphaFoldDB" id="A0A0H4VN86"/>
<dbReference type="PATRIC" id="fig|1379910.4.peg.1361"/>
<reference evidence="1 2" key="1">
    <citation type="submission" date="2015-01" db="EMBL/GenBank/DDBJ databases">
        <title>Rufibacter sp./DG31D/ whole genome sequencing.</title>
        <authorList>
            <person name="Kim M.K."/>
            <person name="Srinivasan S."/>
            <person name="Lee J.-J."/>
        </authorList>
    </citation>
    <scope>NUCLEOTIDE SEQUENCE [LARGE SCALE GENOMIC DNA]</scope>
    <source>
        <strain evidence="1 2">DG31D</strain>
    </source>
</reference>
<dbReference type="EMBL" id="CP010777">
    <property type="protein sequence ID" value="AKQ45327.1"/>
    <property type="molecule type" value="Genomic_DNA"/>
</dbReference>
<name>A0A0H4VN86_9BACT</name>
<dbReference type="RefSeq" id="WP_048920194.1">
    <property type="nucleotide sequence ID" value="NZ_CP010777.1"/>
</dbReference>
<dbReference type="OrthoDB" id="894015at2"/>